<dbReference type="RefSeq" id="WP_328219410.1">
    <property type="nucleotide sequence ID" value="NZ_JARTLI010000047.1"/>
</dbReference>
<dbReference type="InterPro" id="IPR004761">
    <property type="entry name" value="Spore_GerAB"/>
</dbReference>
<feature type="transmembrane region" description="Helical" evidence="8">
    <location>
        <begin position="44"/>
        <end position="66"/>
    </location>
</feature>
<dbReference type="Pfam" id="PF03845">
    <property type="entry name" value="Spore_permease"/>
    <property type="match status" value="1"/>
</dbReference>
<evidence type="ECO:0000256" key="3">
    <source>
        <dbReference type="ARBA" id="ARBA00022448"/>
    </source>
</evidence>
<feature type="transmembrane region" description="Helical" evidence="8">
    <location>
        <begin position="224"/>
        <end position="244"/>
    </location>
</feature>
<dbReference type="Proteomes" id="UP001339962">
    <property type="component" value="Unassembled WGS sequence"/>
</dbReference>
<name>A0ABD5J0E3_9BACL</name>
<keyword evidence="5 8" id="KW-0812">Transmembrane</keyword>
<feature type="transmembrane region" description="Helical" evidence="8">
    <location>
        <begin position="273"/>
        <end position="295"/>
    </location>
</feature>
<feature type="transmembrane region" description="Helical" evidence="8">
    <location>
        <begin position="12"/>
        <end position="32"/>
    </location>
</feature>
<evidence type="ECO:0000256" key="4">
    <source>
        <dbReference type="ARBA" id="ARBA00022544"/>
    </source>
</evidence>
<dbReference type="EMBL" id="JARTLI010000047">
    <property type="protein sequence ID" value="MED5053470.1"/>
    <property type="molecule type" value="Genomic_DNA"/>
</dbReference>
<dbReference type="PANTHER" id="PTHR34975:SF2">
    <property type="entry name" value="SPORE GERMINATION PROTEIN A2"/>
    <property type="match status" value="1"/>
</dbReference>
<comment type="caution">
    <text evidence="9">The sequence shown here is derived from an EMBL/GenBank/DDBJ whole genome shotgun (WGS) entry which is preliminary data.</text>
</comment>
<reference evidence="9 10" key="1">
    <citation type="submission" date="2023-03" db="EMBL/GenBank/DDBJ databases">
        <title>Bacillus Genome Sequencing.</title>
        <authorList>
            <person name="Dunlap C."/>
        </authorList>
    </citation>
    <scope>NUCLEOTIDE SEQUENCE [LARGE SCALE GENOMIC DNA]</scope>
    <source>
        <strain evidence="9 10">NRS-38</strain>
    </source>
</reference>
<comment type="subcellular location">
    <subcellularLocation>
        <location evidence="1">Membrane</location>
        <topology evidence="1">Multi-pass membrane protein</topology>
    </subcellularLocation>
</comment>
<sequence length="369" mass="42785">MQQTEHERFHISPFFVFFTIHCSQIGVGILSLPNLLNEETGHDGWMSVIIAGTIIHILIWMIYKIFKSAGENKDVIQVNVQYFGKWIGNMVNVVLLVYFFSFALIAMRIYTEIIQVWVFPLMGAWQFCLIILVLTYYTVSGGFRVVVGLCFWGVMIPLLIIVPMLVFPLEYAHYRNFLPIFDHSVLEVIKGAKASTLDYLGFEMILMYYSFVKNAPQSHKWAQWGNAFTTFLYLIVVCIAIVFYNEEQIRHIIWPTLTLAKIPEIPFIERMEYIVISTYVMVIFPIICLAVWSVTRGLKQIISLKQRISLPIILLLLFISSFFFTKRAQIDQFSNLVSTAGFYVLMAYIPFLWIYVSIAKLFKSKASEK</sequence>
<evidence type="ECO:0000313" key="10">
    <source>
        <dbReference type="Proteomes" id="UP001339962"/>
    </source>
</evidence>
<evidence type="ECO:0000256" key="5">
    <source>
        <dbReference type="ARBA" id="ARBA00022692"/>
    </source>
</evidence>
<keyword evidence="4" id="KW-0309">Germination</keyword>
<organism evidence="9 10">
    <name type="scientific">Anoxybacteroides rupiense</name>
    <dbReference type="NCBI Taxonomy" id="311460"/>
    <lineage>
        <taxon>Bacteria</taxon>
        <taxon>Bacillati</taxon>
        <taxon>Bacillota</taxon>
        <taxon>Bacilli</taxon>
        <taxon>Bacillales</taxon>
        <taxon>Anoxybacillaceae</taxon>
        <taxon>Anoxybacteroides</taxon>
    </lineage>
</organism>
<feature type="transmembrane region" description="Helical" evidence="8">
    <location>
        <begin position="336"/>
        <end position="356"/>
    </location>
</feature>
<evidence type="ECO:0000256" key="6">
    <source>
        <dbReference type="ARBA" id="ARBA00022989"/>
    </source>
</evidence>
<comment type="similarity">
    <text evidence="2">Belongs to the amino acid-polyamine-organocation (APC) superfamily. Spore germination protein (SGP) (TC 2.A.3.9) family.</text>
</comment>
<dbReference type="NCBIfam" id="TIGR00912">
    <property type="entry name" value="2A0309"/>
    <property type="match status" value="1"/>
</dbReference>
<evidence type="ECO:0000256" key="1">
    <source>
        <dbReference type="ARBA" id="ARBA00004141"/>
    </source>
</evidence>
<keyword evidence="7 8" id="KW-0472">Membrane</keyword>
<dbReference type="AlphaFoldDB" id="A0ABD5J0E3"/>
<gene>
    <name evidence="9" type="ORF">P9850_16895</name>
</gene>
<dbReference type="Gene3D" id="1.20.1740.10">
    <property type="entry name" value="Amino acid/polyamine transporter I"/>
    <property type="match status" value="1"/>
</dbReference>
<dbReference type="PANTHER" id="PTHR34975">
    <property type="entry name" value="SPORE GERMINATION PROTEIN A2"/>
    <property type="match status" value="1"/>
</dbReference>
<feature type="transmembrane region" description="Helical" evidence="8">
    <location>
        <begin position="86"/>
        <end position="110"/>
    </location>
</feature>
<protein>
    <submittedName>
        <fullName evidence="9">GerAB/ArcD/ProY family transporter</fullName>
    </submittedName>
</protein>
<proteinExistence type="inferred from homology"/>
<evidence type="ECO:0000256" key="7">
    <source>
        <dbReference type="ARBA" id="ARBA00023136"/>
    </source>
</evidence>
<evidence type="ECO:0000313" key="9">
    <source>
        <dbReference type="EMBL" id="MED5053470.1"/>
    </source>
</evidence>
<evidence type="ECO:0000256" key="8">
    <source>
        <dbReference type="SAM" id="Phobius"/>
    </source>
</evidence>
<accession>A0ABD5J0E3</accession>
<keyword evidence="6 8" id="KW-1133">Transmembrane helix</keyword>
<dbReference type="GO" id="GO:0016020">
    <property type="term" value="C:membrane"/>
    <property type="evidence" value="ECO:0007669"/>
    <property type="project" value="UniProtKB-SubCell"/>
</dbReference>
<evidence type="ECO:0000256" key="2">
    <source>
        <dbReference type="ARBA" id="ARBA00007998"/>
    </source>
</evidence>
<feature type="transmembrane region" description="Helical" evidence="8">
    <location>
        <begin position="149"/>
        <end position="174"/>
    </location>
</feature>
<feature type="transmembrane region" description="Helical" evidence="8">
    <location>
        <begin position="116"/>
        <end position="137"/>
    </location>
</feature>
<keyword evidence="3" id="KW-0813">Transport</keyword>
<feature type="transmembrane region" description="Helical" evidence="8">
    <location>
        <begin position="307"/>
        <end position="324"/>
    </location>
</feature>